<protein>
    <submittedName>
        <fullName evidence="4">Copper binding protein, plastocyanin/azurin family</fullName>
    </submittedName>
</protein>
<keyword evidence="2" id="KW-0732">Signal</keyword>
<evidence type="ECO:0000256" key="1">
    <source>
        <dbReference type="SAM" id="MobiDB-lite"/>
    </source>
</evidence>
<reference evidence="4 5" key="1">
    <citation type="journal article" date="2009" name="PLoS ONE">
        <title>Complete genome sequence of the aerobic CO-oxidizing thermophile Thermomicrobium roseum.</title>
        <authorList>
            <person name="Wu D."/>
            <person name="Raymond J."/>
            <person name="Wu M."/>
            <person name="Chatterji S."/>
            <person name="Ren Q."/>
            <person name="Graham J.E."/>
            <person name="Bryant D.A."/>
            <person name="Robb F."/>
            <person name="Colman A."/>
            <person name="Tallon L.J."/>
            <person name="Badger J.H."/>
            <person name="Madupu R."/>
            <person name="Ward N.L."/>
            <person name="Eisen J.A."/>
        </authorList>
    </citation>
    <scope>NUCLEOTIDE SEQUENCE [LARGE SCALE GENOMIC DNA]</scope>
    <source>
        <strain evidence="5">ATCC 27502 / DSM 5159 / P-2</strain>
        <plasmid evidence="4">unnamed</plasmid>
    </source>
</reference>
<evidence type="ECO:0000256" key="2">
    <source>
        <dbReference type="SAM" id="SignalP"/>
    </source>
</evidence>
<dbReference type="eggNOG" id="COG3794">
    <property type="taxonomic scope" value="Bacteria"/>
</dbReference>
<feature type="domain" description="EfeO-type cupredoxin-like" evidence="3">
    <location>
        <begin position="82"/>
        <end position="165"/>
    </location>
</feature>
<feature type="chain" id="PRO_5002888440" evidence="2">
    <location>
        <begin position="22"/>
        <end position="166"/>
    </location>
</feature>
<dbReference type="OrthoDB" id="162414at2"/>
<evidence type="ECO:0000259" key="3">
    <source>
        <dbReference type="Pfam" id="PF13473"/>
    </source>
</evidence>
<accession>B9L3S5</accession>
<dbReference type="PANTHER" id="PTHR36507">
    <property type="entry name" value="BLL1555 PROTEIN"/>
    <property type="match status" value="1"/>
</dbReference>
<dbReference type="Gene3D" id="2.60.40.420">
    <property type="entry name" value="Cupredoxins - blue copper proteins"/>
    <property type="match status" value="1"/>
</dbReference>
<dbReference type="AlphaFoldDB" id="B9L3S5"/>
<dbReference type="Pfam" id="PF13473">
    <property type="entry name" value="Cupredoxin_1"/>
    <property type="match status" value="1"/>
</dbReference>
<name>B9L3S5_THERP</name>
<dbReference type="KEGG" id="tro:trd_A0439"/>
<gene>
    <name evidence="4" type="ordered locus">trd_A0439</name>
</gene>
<geneLocation type="plasmid" evidence="5">
    <name>Tros</name>
</geneLocation>
<keyword evidence="5" id="KW-1185">Reference proteome</keyword>
<evidence type="ECO:0000313" key="4">
    <source>
        <dbReference type="EMBL" id="ACM06726.1"/>
    </source>
</evidence>
<keyword evidence="4" id="KW-0614">Plasmid</keyword>
<dbReference type="EMBL" id="CP001276">
    <property type="protein sequence ID" value="ACM06726.1"/>
    <property type="molecule type" value="Genomic_DNA"/>
</dbReference>
<dbReference type="InterPro" id="IPR028096">
    <property type="entry name" value="EfeO_Cupredoxin"/>
</dbReference>
<dbReference type="InterPro" id="IPR008972">
    <property type="entry name" value="Cupredoxin"/>
</dbReference>
<dbReference type="PANTHER" id="PTHR36507:SF1">
    <property type="entry name" value="BLL1555 PROTEIN"/>
    <property type="match status" value="1"/>
</dbReference>
<dbReference type="InterPro" id="IPR052721">
    <property type="entry name" value="ET_Amicyanin"/>
</dbReference>
<proteinExistence type="predicted"/>
<sequence length="166" mass="16890">MRRSWPIVAVLAVLLVAGCGGRPNSGTVPSGASGSGYGGPYDYGPGYATSVPTPAAAASPSAPQALSPAPGAAAPTAIPTVAEGGTVEIAVVNFGFQPAEVTVAASTTVVWRNVSPTTHTVAAKNRSFESEFIEPGGSYSVTLREPGVYDYECTLHPEMLGRIIVR</sequence>
<feature type="region of interest" description="Disordered" evidence="1">
    <location>
        <begin position="53"/>
        <end position="74"/>
    </location>
</feature>
<dbReference type="PROSITE" id="PS51257">
    <property type="entry name" value="PROKAR_LIPOPROTEIN"/>
    <property type="match status" value="1"/>
</dbReference>
<dbReference type="RefSeq" id="WP_012642713.1">
    <property type="nucleotide sequence ID" value="NC_011961.1"/>
</dbReference>
<feature type="signal peptide" evidence="2">
    <location>
        <begin position="1"/>
        <end position="21"/>
    </location>
</feature>
<dbReference type="HOGENOM" id="CLU_084115_2_0_0"/>
<evidence type="ECO:0000313" key="5">
    <source>
        <dbReference type="Proteomes" id="UP000000447"/>
    </source>
</evidence>
<dbReference type="Proteomes" id="UP000000447">
    <property type="component" value="Plasmid unnamed"/>
</dbReference>
<dbReference type="SUPFAM" id="SSF49503">
    <property type="entry name" value="Cupredoxins"/>
    <property type="match status" value="1"/>
</dbReference>
<organism evidence="4 5">
    <name type="scientific">Thermomicrobium roseum (strain ATCC 27502 / DSM 5159 / P-2)</name>
    <dbReference type="NCBI Taxonomy" id="309801"/>
    <lineage>
        <taxon>Bacteria</taxon>
        <taxon>Pseudomonadati</taxon>
        <taxon>Thermomicrobiota</taxon>
        <taxon>Thermomicrobia</taxon>
        <taxon>Thermomicrobiales</taxon>
        <taxon>Thermomicrobiaceae</taxon>
        <taxon>Thermomicrobium</taxon>
    </lineage>
</organism>